<evidence type="ECO:0000256" key="3">
    <source>
        <dbReference type="ARBA" id="ARBA00023242"/>
    </source>
</evidence>
<dbReference type="Pfam" id="PF23300">
    <property type="entry name" value="HEAT_Nup120"/>
    <property type="match status" value="1"/>
</dbReference>
<feature type="domain" description="Nucleoporin Nup120 helical" evidence="5">
    <location>
        <begin position="664"/>
        <end position="789"/>
    </location>
</feature>
<name>N1QL87_SPHMS</name>
<reference evidence="7 8" key="1">
    <citation type="journal article" date="2012" name="PLoS Pathog.">
        <title>Diverse lifestyles and strategies of plant pathogenesis encoded in the genomes of eighteen Dothideomycetes fungi.</title>
        <authorList>
            <person name="Ohm R.A."/>
            <person name="Feau N."/>
            <person name="Henrissat B."/>
            <person name="Schoch C.L."/>
            <person name="Horwitz B.A."/>
            <person name="Barry K.W."/>
            <person name="Condon B.J."/>
            <person name="Copeland A.C."/>
            <person name="Dhillon B."/>
            <person name="Glaser F."/>
            <person name="Hesse C.N."/>
            <person name="Kosti I."/>
            <person name="LaButti K."/>
            <person name="Lindquist E.A."/>
            <person name="Lucas S."/>
            <person name="Salamov A.A."/>
            <person name="Bradshaw R.E."/>
            <person name="Ciuffetti L."/>
            <person name="Hamelin R.C."/>
            <person name="Kema G.H.J."/>
            <person name="Lawrence C."/>
            <person name="Scott J.A."/>
            <person name="Spatafora J.W."/>
            <person name="Turgeon B.G."/>
            <person name="de Wit P.J.G.M."/>
            <person name="Zhong S."/>
            <person name="Goodwin S.B."/>
            <person name="Grigoriev I.V."/>
        </authorList>
    </citation>
    <scope>NUCLEOTIDE SEQUENCE [LARGE SCALE GENOMIC DNA]</scope>
    <source>
        <strain evidence="7 8">SO2202</strain>
    </source>
</reference>
<evidence type="ECO:0000259" key="5">
    <source>
        <dbReference type="Pfam" id="PF21486"/>
    </source>
</evidence>
<evidence type="ECO:0000259" key="6">
    <source>
        <dbReference type="Pfam" id="PF23300"/>
    </source>
</evidence>
<dbReference type="Pfam" id="PF21486">
    <property type="entry name" value="NUP120_helical"/>
    <property type="match status" value="1"/>
</dbReference>
<sequence>MSSAVLHTPTLYQETRLSIAPTTPNSVLDIQISDRSLGRAGTGRKRAFEDISGIDEESYARKHLATEGSVFSRPKSRAPRTFLWRVLNDRHTLELQCIDLAQDRRHLGSECCSDSWLTFRISLSDAIIPRGVALADDEARDALDVFVITPKGLYTVTLRRDLLLRETVPVDFDPRSVYKHYPLGHRAYRITAVSSLFLLVSLENGDFIRLERGKDESGSQWRQLYVGEGGWSGLTGLKGIWSKTTVKHGELHLMPSAMIAMAMSPDDKHIWTVGIDHVLKAWDTNTGKAAIRMDLLEDSIGQEDRRKQAHIDPGQGTVLQVVDSMGVPGTAYFLVCYSPRDHQFRFFAITHREEKLILVDTQPPEAKLNAPIAEMLGTSLWNLEQFHVSPGPQWNGSQMWLRARSGGVCETFVVTFDLLGENGVSNDFSDAWKNDWTRVENSSLSIEALRRVPSFADLDPTSETTATSSEKWLKYLFYPGRFSEASLEAALAMYRKTGGVSTASRGINKMEEPLKGRLVSAVIAKTTVGRHDHEKPDYHRYQLELCEQWQIYFRLLSHLHALRLASIGFAYDDDDGLPWSVCADVVAPIRQSSEFELVAYNSELVQGRHSRVLNQEIQTRIWPNPDEDLLKSQILAVARQLRQCLSPSSQEKLLRAAIAEALDQSADKSALLGIQNIYDQCNIGEEISNEDFDAITEAATVFNGLGRLDDDSLLMVLEAMDTDLTLQGTDSGRALQRYGKDLTIAITQQTLQDTQAVLLDILALVLFMHGDLEPEELDENFHPCEMYDSIIFRLKTAELRLWLVEHMRLEPKKVGSTNEEPMAMTLYESLFIGDWRSLEGGQPRLLSQLVTAWSKSWALGIDPNENWTGFTDYVMANLVQHKEWDLALDFVRFLSETTPWATYLKGRVHMARGEFDMASLAFDDAADELSHIPDAASTLSHLVLSVEDMEYFGQGLARYFQHISGLYESVKAFSYTGEYANLAFRHLRTGGDVSQALHDLDELKREKGSALSIPQLISAAMEELYYLKAQIAHDSILGRLFSASHQINRFDEAYSALAQIMDPIVRRSNLRILISRCIKEDAVPDLLSLPIAEDLVQTVDAELLGLAKSSMGTSNTQLSGPPYHQILFAFRIQHSDFRGAASLLYTHLEYLKFTNPHAMKDPDDDTLIQVYVLLINTLVCCGEGEAWLLAEAIEGVHPAGTKRRLVRLEDVRREYAEELDRRSEVQMGRFAVSGGDHMEMF</sequence>
<feature type="domain" description="Nucleoporin Nup120/160 beta-propeller" evidence="4">
    <location>
        <begin position="80"/>
        <end position="596"/>
    </location>
</feature>
<organism evidence="7 8">
    <name type="scientific">Sphaerulina musiva (strain SO2202)</name>
    <name type="common">Poplar stem canker fungus</name>
    <name type="synonym">Septoria musiva</name>
    <dbReference type="NCBI Taxonomy" id="692275"/>
    <lineage>
        <taxon>Eukaryota</taxon>
        <taxon>Fungi</taxon>
        <taxon>Dikarya</taxon>
        <taxon>Ascomycota</taxon>
        <taxon>Pezizomycotina</taxon>
        <taxon>Dothideomycetes</taxon>
        <taxon>Dothideomycetidae</taxon>
        <taxon>Mycosphaerellales</taxon>
        <taxon>Mycosphaerellaceae</taxon>
        <taxon>Sphaerulina</taxon>
    </lineage>
</organism>
<dbReference type="STRING" id="692275.N1QL87"/>
<dbReference type="PROSITE" id="PS00678">
    <property type="entry name" value="WD_REPEATS_1"/>
    <property type="match status" value="1"/>
</dbReference>
<dbReference type="InterPro" id="IPR048884">
    <property type="entry name" value="Nup120_helical"/>
</dbReference>
<dbReference type="InterPro" id="IPR019775">
    <property type="entry name" value="WD40_repeat_CS"/>
</dbReference>
<gene>
    <name evidence="7" type="ORF">SEPMUDRAFT_57060</name>
</gene>
<dbReference type="InterPro" id="IPR021717">
    <property type="entry name" value="Nucleoporin_Nup160"/>
</dbReference>
<dbReference type="PANTHER" id="PTHR21286">
    <property type="entry name" value="NUCLEAR PORE COMPLEX PROTEIN NUP160"/>
    <property type="match status" value="1"/>
</dbReference>
<dbReference type="OrthoDB" id="67716at2759"/>
<dbReference type="OMA" id="TLWKNNM"/>
<dbReference type="HOGENOM" id="CLU_003258_0_0_1"/>
<feature type="domain" description="Nucleoporin nup120-like HEAT repeat" evidence="6">
    <location>
        <begin position="873"/>
        <end position="1078"/>
    </location>
</feature>
<evidence type="ECO:0000256" key="1">
    <source>
        <dbReference type="ARBA" id="ARBA00004123"/>
    </source>
</evidence>
<dbReference type="GO" id="GO:0017056">
    <property type="term" value="F:structural constituent of nuclear pore"/>
    <property type="evidence" value="ECO:0007669"/>
    <property type="project" value="TreeGrafter"/>
</dbReference>
<dbReference type="InterPro" id="IPR059141">
    <property type="entry name" value="Beta-prop_Nup120_160"/>
</dbReference>
<dbReference type="Proteomes" id="UP000016931">
    <property type="component" value="Unassembled WGS sequence"/>
</dbReference>
<dbReference type="RefSeq" id="XP_016765168.1">
    <property type="nucleotide sequence ID" value="XM_016909422.1"/>
</dbReference>
<evidence type="ECO:0000313" key="8">
    <source>
        <dbReference type="Proteomes" id="UP000016931"/>
    </source>
</evidence>
<dbReference type="SUPFAM" id="SSF50998">
    <property type="entry name" value="Quinoprotein alcohol dehydrogenase-like"/>
    <property type="match status" value="1"/>
</dbReference>
<keyword evidence="3" id="KW-0539">Nucleus</keyword>
<dbReference type="Pfam" id="PF11715">
    <property type="entry name" value="Beta-prop_Nup120_160"/>
    <property type="match status" value="1"/>
</dbReference>
<dbReference type="AlphaFoldDB" id="N1QL87"/>
<protein>
    <submittedName>
        <fullName evidence="7">Uncharacterized protein</fullName>
    </submittedName>
</protein>
<keyword evidence="8" id="KW-1185">Reference proteome</keyword>
<comment type="subcellular location">
    <subcellularLocation>
        <location evidence="1">Nucleus</location>
    </subcellularLocation>
</comment>
<dbReference type="InterPro" id="IPR011047">
    <property type="entry name" value="Quinoprotein_ADH-like_sf"/>
</dbReference>
<evidence type="ECO:0000259" key="4">
    <source>
        <dbReference type="Pfam" id="PF11715"/>
    </source>
</evidence>
<evidence type="ECO:0000256" key="2">
    <source>
        <dbReference type="ARBA" id="ARBA00022448"/>
    </source>
</evidence>
<proteinExistence type="predicted"/>
<accession>N1QL87</accession>
<evidence type="ECO:0000313" key="7">
    <source>
        <dbReference type="EMBL" id="EMF17047.1"/>
    </source>
</evidence>
<dbReference type="eggNOG" id="ENOG502QQWQ">
    <property type="taxonomic scope" value="Eukaryota"/>
</dbReference>
<dbReference type="GO" id="GO:0005643">
    <property type="term" value="C:nuclear pore"/>
    <property type="evidence" value="ECO:0007669"/>
    <property type="project" value="UniProtKB-ARBA"/>
</dbReference>
<keyword evidence="2" id="KW-0813">Transport</keyword>
<dbReference type="GeneID" id="27906559"/>
<dbReference type="EMBL" id="KB456260">
    <property type="protein sequence ID" value="EMF17047.1"/>
    <property type="molecule type" value="Genomic_DNA"/>
</dbReference>
<dbReference type="InterPro" id="IPR056548">
    <property type="entry name" value="HEAT_Nup120"/>
</dbReference>
<dbReference type="PANTHER" id="PTHR21286:SF0">
    <property type="entry name" value="NUCLEAR PORE COMPLEX PROTEIN NUP160"/>
    <property type="match status" value="1"/>
</dbReference>